<dbReference type="OrthoDB" id="5826894at2759"/>
<dbReference type="InterPro" id="IPR001534">
    <property type="entry name" value="Transthyretin-like"/>
</dbReference>
<evidence type="ECO:0000313" key="7">
    <source>
        <dbReference type="Proteomes" id="UP000614601"/>
    </source>
</evidence>
<dbReference type="Gene3D" id="2.60.40.3330">
    <property type="match status" value="1"/>
</dbReference>
<protein>
    <submittedName>
        <fullName evidence="6">Uncharacterized protein</fullName>
    </submittedName>
</protein>
<evidence type="ECO:0000256" key="3">
    <source>
        <dbReference type="ARBA" id="ARBA00022525"/>
    </source>
</evidence>
<keyword evidence="3" id="KW-0964">Secreted</keyword>
<name>A0A811L1V6_9BILA</name>
<keyword evidence="4 5" id="KW-0732">Signal</keyword>
<organism evidence="6 7">
    <name type="scientific">Bursaphelenchus okinawaensis</name>
    <dbReference type="NCBI Taxonomy" id="465554"/>
    <lineage>
        <taxon>Eukaryota</taxon>
        <taxon>Metazoa</taxon>
        <taxon>Ecdysozoa</taxon>
        <taxon>Nematoda</taxon>
        <taxon>Chromadorea</taxon>
        <taxon>Rhabditida</taxon>
        <taxon>Tylenchina</taxon>
        <taxon>Tylenchomorpha</taxon>
        <taxon>Aphelenchoidea</taxon>
        <taxon>Aphelenchoididae</taxon>
        <taxon>Bursaphelenchus</taxon>
    </lineage>
</organism>
<evidence type="ECO:0000256" key="2">
    <source>
        <dbReference type="ARBA" id="ARBA00010112"/>
    </source>
</evidence>
<evidence type="ECO:0000256" key="4">
    <source>
        <dbReference type="ARBA" id="ARBA00022729"/>
    </source>
</evidence>
<keyword evidence="7" id="KW-1185">Reference proteome</keyword>
<feature type="chain" id="PRO_5036221237" evidence="5">
    <location>
        <begin position="23"/>
        <end position="144"/>
    </location>
</feature>
<proteinExistence type="inferred from homology"/>
<gene>
    <name evidence="6" type="ORF">BOKJ2_LOCUS9951</name>
</gene>
<comment type="subcellular location">
    <subcellularLocation>
        <location evidence="1">Secreted</location>
    </subcellularLocation>
</comment>
<evidence type="ECO:0000256" key="5">
    <source>
        <dbReference type="SAM" id="SignalP"/>
    </source>
</evidence>
<dbReference type="Proteomes" id="UP000614601">
    <property type="component" value="Unassembled WGS sequence"/>
</dbReference>
<dbReference type="EMBL" id="CAJFCW020000005">
    <property type="protein sequence ID" value="CAG9117204.1"/>
    <property type="molecule type" value="Genomic_DNA"/>
</dbReference>
<dbReference type="Proteomes" id="UP000783686">
    <property type="component" value="Unassembled WGS sequence"/>
</dbReference>
<evidence type="ECO:0000256" key="1">
    <source>
        <dbReference type="ARBA" id="ARBA00004613"/>
    </source>
</evidence>
<dbReference type="AlphaFoldDB" id="A0A811L1V6"/>
<dbReference type="EMBL" id="CAJFDH010000005">
    <property type="protein sequence ID" value="CAD5223053.1"/>
    <property type="molecule type" value="Genomic_DNA"/>
</dbReference>
<evidence type="ECO:0000313" key="6">
    <source>
        <dbReference type="EMBL" id="CAD5223053.1"/>
    </source>
</evidence>
<comment type="similarity">
    <text evidence="2">Belongs to the nematode transthyretin-like family.</text>
</comment>
<dbReference type="InterPro" id="IPR038479">
    <property type="entry name" value="Transthyretin-like_sf"/>
</dbReference>
<dbReference type="Pfam" id="PF01060">
    <property type="entry name" value="TTR-52"/>
    <property type="match status" value="1"/>
</dbReference>
<dbReference type="GO" id="GO:0005576">
    <property type="term" value="C:extracellular region"/>
    <property type="evidence" value="ECO:0007669"/>
    <property type="project" value="UniProtKB-SubCell"/>
</dbReference>
<feature type="signal peptide" evidence="5">
    <location>
        <begin position="1"/>
        <end position="22"/>
    </location>
</feature>
<comment type="caution">
    <text evidence="6">The sequence shown here is derived from an EMBL/GenBank/DDBJ whole genome shotgun (WGS) entry which is preliminary data.</text>
</comment>
<dbReference type="GO" id="GO:0009986">
    <property type="term" value="C:cell surface"/>
    <property type="evidence" value="ECO:0007669"/>
    <property type="project" value="InterPro"/>
</dbReference>
<sequence>MTHATPFSVLLCLILLAHQIESKTYTVTVAGKVECCENSNRPCPIYKDRAFVELWDRYKVGSDKLLKKTVNDRNTGNILISATTSTILNFDPYVIIRHQCGSKPKCSRKLTIPIPNGHVKTGRTFSIEHLDLYKPHIGRNEDVC</sequence>
<accession>A0A811L1V6</accession>
<dbReference type="PANTHER" id="PTHR21700">
    <property type="entry name" value="TRANSTHYRETIN-LIKE FAMILY PROTEIN-RELATED"/>
    <property type="match status" value="1"/>
</dbReference>
<reference evidence="6" key="1">
    <citation type="submission" date="2020-09" db="EMBL/GenBank/DDBJ databases">
        <authorList>
            <person name="Kikuchi T."/>
        </authorList>
    </citation>
    <scope>NUCLEOTIDE SEQUENCE</scope>
    <source>
        <strain evidence="6">SH1</strain>
    </source>
</reference>